<dbReference type="GO" id="GO:0045944">
    <property type="term" value="P:positive regulation of transcription by RNA polymerase II"/>
    <property type="evidence" value="ECO:0007669"/>
    <property type="project" value="TreeGrafter"/>
</dbReference>
<dbReference type="GO" id="GO:0005634">
    <property type="term" value="C:nucleus"/>
    <property type="evidence" value="ECO:0007669"/>
    <property type="project" value="UniProtKB-SubCell"/>
</dbReference>
<comment type="caution">
    <text evidence="8">The sequence shown here is derived from an EMBL/GenBank/DDBJ whole genome shotgun (WGS) entry which is preliminary data.</text>
</comment>
<accession>A0A9P7I4U4</accession>
<evidence type="ECO:0000256" key="5">
    <source>
        <dbReference type="ARBA" id="ARBA00023125"/>
    </source>
</evidence>
<organism evidence="8 9">
    <name type="scientific">Fusarium xylarioides</name>
    <dbReference type="NCBI Taxonomy" id="221167"/>
    <lineage>
        <taxon>Eukaryota</taxon>
        <taxon>Fungi</taxon>
        <taxon>Dikarya</taxon>
        <taxon>Ascomycota</taxon>
        <taxon>Pezizomycotina</taxon>
        <taxon>Sordariomycetes</taxon>
        <taxon>Hypocreomycetidae</taxon>
        <taxon>Hypocreales</taxon>
        <taxon>Nectriaceae</taxon>
        <taxon>Fusarium</taxon>
        <taxon>Fusarium fujikuroi species complex</taxon>
    </lineage>
</organism>
<dbReference type="CDD" id="cd12148">
    <property type="entry name" value="fungal_TF_MHR"/>
    <property type="match status" value="1"/>
</dbReference>
<proteinExistence type="predicted"/>
<evidence type="ECO:0000313" key="8">
    <source>
        <dbReference type="EMBL" id="KAG5770173.1"/>
    </source>
</evidence>
<evidence type="ECO:0000313" key="9">
    <source>
        <dbReference type="Proteomes" id="UP000750502"/>
    </source>
</evidence>
<evidence type="ECO:0000256" key="6">
    <source>
        <dbReference type="ARBA" id="ARBA00023163"/>
    </source>
</evidence>
<comment type="subcellular location">
    <subcellularLocation>
        <location evidence="1">Nucleus</location>
    </subcellularLocation>
</comment>
<sequence>MTLYLLVKQLLVASDRLQQGSSRPSDDIPTPLTRIEYHSPHPFPAPHIARQAIDHYFKEFHVAHPLLKREVLQSCLERAPNWSTRERINLTSEQRHDIFQIYMAIAIGSIRLFREKTFDQHPFGFFSAALEMNPPAESRYNTLGNIENLILIARFGVYYNIGMYKVHFTRPTTFLGANAIDRMLTVGAESSLYGELHRVGST</sequence>
<keyword evidence="6" id="KW-0804">Transcription</keyword>
<dbReference type="PANTHER" id="PTHR47782">
    <property type="entry name" value="ZN(II)2CYS6 TRANSCRIPTION FACTOR (EUROFUNG)-RELATED"/>
    <property type="match status" value="1"/>
</dbReference>
<reference evidence="8" key="2">
    <citation type="submission" date="2020-10" db="EMBL/GenBank/DDBJ databases">
        <authorList>
            <person name="Peck L.D."/>
            <person name="Nowell R.W."/>
            <person name="Flood J."/>
            <person name="Ryan M.J."/>
            <person name="Barraclough T.G."/>
        </authorList>
    </citation>
    <scope>NUCLEOTIDE SEQUENCE</scope>
    <source>
        <strain evidence="8">IMI 127659i</strain>
    </source>
</reference>
<evidence type="ECO:0000256" key="2">
    <source>
        <dbReference type="ARBA" id="ARBA00022723"/>
    </source>
</evidence>
<evidence type="ECO:0000256" key="4">
    <source>
        <dbReference type="ARBA" id="ARBA00023015"/>
    </source>
</evidence>
<dbReference type="PANTHER" id="PTHR47782:SF12">
    <property type="entry name" value="ZN(II)2CYS6 TRANSCRIPTION FACTOR (EUROFUNG)"/>
    <property type="match status" value="1"/>
</dbReference>
<evidence type="ECO:0008006" key="10">
    <source>
        <dbReference type="Google" id="ProtNLM"/>
    </source>
</evidence>
<dbReference type="EMBL" id="JADFTT010000062">
    <property type="protein sequence ID" value="KAG5770173.1"/>
    <property type="molecule type" value="Genomic_DNA"/>
</dbReference>
<dbReference type="OrthoDB" id="5068148at2759"/>
<evidence type="ECO:0000256" key="7">
    <source>
        <dbReference type="ARBA" id="ARBA00023242"/>
    </source>
</evidence>
<evidence type="ECO:0000256" key="3">
    <source>
        <dbReference type="ARBA" id="ARBA00022833"/>
    </source>
</evidence>
<name>A0A9P7I4U4_9HYPO</name>
<dbReference type="GO" id="GO:0046872">
    <property type="term" value="F:metal ion binding"/>
    <property type="evidence" value="ECO:0007669"/>
    <property type="project" value="UniProtKB-KW"/>
</dbReference>
<keyword evidence="4" id="KW-0805">Transcription regulation</keyword>
<reference evidence="8" key="1">
    <citation type="journal article" date="2020" name="bioRxiv">
        <title>Historical genomics reveals the evolutionary mechanisms behind multiple outbreaks of the host-specific coffee wilt pathogen Fusarium xylarioides.</title>
        <authorList>
            <person name="Peck D."/>
            <person name="Nowell R.W."/>
            <person name="Flood J."/>
            <person name="Ryan M.J."/>
            <person name="Barraclough T.G."/>
        </authorList>
    </citation>
    <scope>NUCLEOTIDE SEQUENCE</scope>
    <source>
        <strain evidence="8">IMI 127659i</strain>
    </source>
</reference>
<dbReference type="GO" id="GO:0043565">
    <property type="term" value="F:sequence-specific DNA binding"/>
    <property type="evidence" value="ECO:0007669"/>
    <property type="project" value="TreeGrafter"/>
</dbReference>
<dbReference type="Proteomes" id="UP000750502">
    <property type="component" value="Unassembled WGS sequence"/>
</dbReference>
<dbReference type="GO" id="GO:0000981">
    <property type="term" value="F:DNA-binding transcription factor activity, RNA polymerase II-specific"/>
    <property type="evidence" value="ECO:0007669"/>
    <property type="project" value="TreeGrafter"/>
</dbReference>
<keyword evidence="9" id="KW-1185">Reference proteome</keyword>
<keyword evidence="5" id="KW-0238">DNA-binding</keyword>
<keyword evidence="2" id="KW-0479">Metal-binding</keyword>
<evidence type="ECO:0000256" key="1">
    <source>
        <dbReference type="ARBA" id="ARBA00004123"/>
    </source>
</evidence>
<gene>
    <name evidence="8" type="ORF">H9Q72_002838</name>
</gene>
<dbReference type="InterPro" id="IPR052202">
    <property type="entry name" value="Yeast_MetPath_Reg"/>
</dbReference>
<protein>
    <recommendedName>
        <fullName evidence="10">Transcription factor domain-containing protein</fullName>
    </recommendedName>
</protein>
<keyword evidence="7" id="KW-0539">Nucleus</keyword>
<dbReference type="AlphaFoldDB" id="A0A9P7I4U4"/>
<keyword evidence="3" id="KW-0862">Zinc</keyword>